<evidence type="ECO:0000313" key="2">
    <source>
        <dbReference type="EMBL" id="HGQ64469.1"/>
    </source>
</evidence>
<dbReference type="GO" id="GO:0005524">
    <property type="term" value="F:ATP binding"/>
    <property type="evidence" value="ECO:0007669"/>
    <property type="project" value="UniProtKB-KW"/>
</dbReference>
<gene>
    <name evidence="2" type="ORF">ENU08_04415</name>
    <name evidence="1" type="ORF">ENU41_09045</name>
</gene>
<dbReference type="PANTHER" id="PTHR34704">
    <property type="entry name" value="ATPASE"/>
    <property type="match status" value="1"/>
</dbReference>
<accession>A0A7C4NL60</accession>
<dbReference type="EMBL" id="DTBD01000035">
    <property type="protein sequence ID" value="HGQ64469.1"/>
    <property type="molecule type" value="Genomic_DNA"/>
</dbReference>
<dbReference type="AlphaFoldDB" id="A0A7C4NL60"/>
<sequence length="104" mass="12259">MSKTSPLQDEPLFILREEFREPSTYYSILKAISQEYQTPNKIAEATGIDRQYVSKYLLILEQLGFIEKVTPLYSKKGFYRIKGHILRLWLHLIEPVITRVPDED</sequence>
<dbReference type="InterPro" id="IPR036388">
    <property type="entry name" value="WH-like_DNA-bd_sf"/>
</dbReference>
<reference evidence="2" key="1">
    <citation type="journal article" date="2020" name="mSystems">
        <title>Genome- and Community-Level Interaction Insights into Carbon Utilization and Element Cycling Functions of Hydrothermarchaeota in Hydrothermal Sediment.</title>
        <authorList>
            <person name="Zhou Z."/>
            <person name="Liu Y."/>
            <person name="Xu W."/>
            <person name="Pan J."/>
            <person name="Luo Z.H."/>
            <person name="Li M."/>
        </authorList>
    </citation>
    <scope>NUCLEOTIDE SEQUENCE [LARGE SCALE GENOMIC DNA]</scope>
    <source>
        <strain evidence="2">SpSt-637</strain>
        <strain evidence="1">SpSt-667</strain>
    </source>
</reference>
<protein>
    <submittedName>
        <fullName evidence="2">ATP-binding protein</fullName>
    </submittedName>
</protein>
<dbReference type="InterPro" id="IPR036390">
    <property type="entry name" value="WH_DNA-bd_sf"/>
</dbReference>
<name>A0A7C4NL60_9CREN</name>
<proteinExistence type="predicted"/>
<dbReference type="PANTHER" id="PTHR34704:SF1">
    <property type="entry name" value="ATPASE"/>
    <property type="match status" value="1"/>
</dbReference>
<organism evidence="2">
    <name type="scientific">Ignisphaera aggregans</name>
    <dbReference type="NCBI Taxonomy" id="334771"/>
    <lineage>
        <taxon>Archaea</taxon>
        <taxon>Thermoproteota</taxon>
        <taxon>Thermoprotei</taxon>
        <taxon>Desulfurococcales</taxon>
        <taxon>Desulfurococcaceae</taxon>
        <taxon>Ignisphaera</taxon>
    </lineage>
</organism>
<dbReference type="CDD" id="cd00090">
    <property type="entry name" value="HTH_ARSR"/>
    <property type="match status" value="1"/>
</dbReference>
<dbReference type="Gene3D" id="1.10.10.10">
    <property type="entry name" value="Winged helix-like DNA-binding domain superfamily/Winged helix DNA-binding domain"/>
    <property type="match status" value="1"/>
</dbReference>
<keyword evidence="2" id="KW-0547">Nucleotide-binding</keyword>
<evidence type="ECO:0000313" key="1">
    <source>
        <dbReference type="EMBL" id="HGQ36801.1"/>
    </source>
</evidence>
<keyword evidence="2" id="KW-0067">ATP-binding</keyword>
<dbReference type="SUPFAM" id="SSF46785">
    <property type="entry name" value="Winged helix' DNA-binding domain"/>
    <property type="match status" value="1"/>
</dbReference>
<dbReference type="InterPro" id="IPR011991">
    <property type="entry name" value="ArsR-like_HTH"/>
</dbReference>
<comment type="caution">
    <text evidence="2">The sequence shown here is derived from an EMBL/GenBank/DDBJ whole genome shotgun (WGS) entry which is preliminary data.</text>
</comment>
<dbReference type="EMBL" id="DTCK01000048">
    <property type="protein sequence ID" value="HGQ36801.1"/>
    <property type="molecule type" value="Genomic_DNA"/>
</dbReference>